<evidence type="ECO:0000256" key="6">
    <source>
        <dbReference type="ARBA" id="ARBA00022723"/>
    </source>
</evidence>
<reference evidence="17" key="1">
    <citation type="journal article" date="2020" name="Stud. Mycol.">
        <title>101 Dothideomycetes genomes: a test case for predicting lifestyles and emergence of pathogens.</title>
        <authorList>
            <person name="Haridas S."/>
            <person name="Albert R."/>
            <person name="Binder M."/>
            <person name="Bloem J."/>
            <person name="Labutti K."/>
            <person name="Salamov A."/>
            <person name="Andreopoulos B."/>
            <person name="Baker S."/>
            <person name="Barry K."/>
            <person name="Bills G."/>
            <person name="Bluhm B."/>
            <person name="Cannon C."/>
            <person name="Castanera R."/>
            <person name="Culley D."/>
            <person name="Daum C."/>
            <person name="Ezra D."/>
            <person name="Gonzalez J."/>
            <person name="Henrissat B."/>
            <person name="Kuo A."/>
            <person name="Liang C."/>
            <person name="Lipzen A."/>
            <person name="Lutzoni F."/>
            <person name="Magnuson J."/>
            <person name="Mondo S."/>
            <person name="Nolan M."/>
            <person name="Ohm R."/>
            <person name="Pangilinan J."/>
            <person name="Park H.-J."/>
            <person name="Ramirez L."/>
            <person name="Alfaro M."/>
            <person name="Sun H."/>
            <person name="Tritt A."/>
            <person name="Yoshinaga Y."/>
            <person name="Zwiers L.-H."/>
            <person name="Turgeon B."/>
            <person name="Goodwin S."/>
            <person name="Spatafora J."/>
            <person name="Crous P."/>
            <person name="Grigoriev I."/>
        </authorList>
    </citation>
    <scope>NUCLEOTIDE SEQUENCE</scope>
    <source>
        <strain evidence="17">CBS 113389</strain>
    </source>
</reference>
<dbReference type="OrthoDB" id="8062037at2759"/>
<keyword evidence="5 14" id="KW-0812">Transmembrane</keyword>
<dbReference type="GO" id="GO:0006511">
    <property type="term" value="P:ubiquitin-dependent protein catabolic process"/>
    <property type="evidence" value="ECO:0007669"/>
    <property type="project" value="TreeGrafter"/>
</dbReference>
<evidence type="ECO:0000256" key="8">
    <source>
        <dbReference type="ARBA" id="ARBA00022786"/>
    </source>
</evidence>
<gene>
    <name evidence="17" type="ORF">BDY17DRAFT_342592</name>
</gene>
<feature type="signal peptide" evidence="15">
    <location>
        <begin position="1"/>
        <end position="20"/>
    </location>
</feature>
<feature type="region of interest" description="Disordered" evidence="13">
    <location>
        <begin position="286"/>
        <end position="307"/>
    </location>
</feature>
<comment type="catalytic activity">
    <reaction evidence="1">
        <text>S-ubiquitinyl-[E2 ubiquitin-conjugating enzyme]-L-cysteine + [acceptor protein]-L-lysine = [E2 ubiquitin-conjugating enzyme]-L-cysteine + N(6)-ubiquitinyl-[acceptor protein]-L-lysine.</text>
        <dbReference type="EC" id="2.3.2.27"/>
    </reaction>
</comment>
<evidence type="ECO:0000256" key="10">
    <source>
        <dbReference type="ARBA" id="ARBA00022989"/>
    </source>
</evidence>
<dbReference type="GO" id="GO:0061630">
    <property type="term" value="F:ubiquitin protein ligase activity"/>
    <property type="evidence" value="ECO:0007669"/>
    <property type="project" value="UniProtKB-EC"/>
</dbReference>
<dbReference type="PANTHER" id="PTHR45977:SF4">
    <property type="entry name" value="RING-TYPE DOMAIN-CONTAINING PROTEIN"/>
    <property type="match status" value="1"/>
</dbReference>
<dbReference type="CDD" id="cd16454">
    <property type="entry name" value="RING-H2_PA-TM-RING"/>
    <property type="match status" value="1"/>
</dbReference>
<evidence type="ECO:0000256" key="4">
    <source>
        <dbReference type="ARBA" id="ARBA00022679"/>
    </source>
</evidence>
<dbReference type="GO" id="GO:0016020">
    <property type="term" value="C:membrane"/>
    <property type="evidence" value="ECO:0007669"/>
    <property type="project" value="UniProtKB-SubCell"/>
</dbReference>
<evidence type="ECO:0000256" key="2">
    <source>
        <dbReference type="ARBA" id="ARBA00004141"/>
    </source>
</evidence>
<keyword evidence="8" id="KW-0833">Ubl conjugation pathway</keyword>
<sequence length="510" mass="55163">MHMSTSSLTALAMALSLATSQSISPANFTAATESLQNDDRLTLYLSDGNSLMPDAPLLGLTDAARNSIPPNGLVGTAFFSETVNVPESTDITLISCDSSPGYLDAMTLFMQAAQTDVKAVVFYTQKSDYCDLQDYTGPYGWIYTMKSANDATLTIERASTPDPFNDGTIYAAVDYTTVNGTSPAFHPGNDGGPPSPTTAIAMIILYSITGVITGLFLLIIVTGAVRAHRHPERYGPRNIIGRPRQSRAKGLARAMLETLPIVKFGEREEPKPGEVEMGTVNTAHGEPHVVQEPNSDPAASKQQDNVQSKEVPVEEGIAAAVNPGTQAHPDHQGCSICTEDFEAGQDQRVLPCDHRFHPECVDPWLLNVSGTCPLCRIDLRPTAEQGIENGVAALREGEAPPLGPQDTAGERQRMTIRRSIVLGIMGVGRPGLIPREERVAALRRLREEMPVVEAREEQAAVAETPEEARRTRRRLGDLLRRLAPSTGEVDSNDPVVQEAARLHVQTGRIR</sequence>
<dbReference type="Gene3D" id="3.30.40.10">
    <property type="entry name" value="Zinc/RING finger domain, C3HC4 (zinc finger)"/>
    <property type="match status" value="1"/>
</dbReference>
<dbReference type="GeneID" id="54479022"/>
<evidence type="ECO:0000256" key="15">
    <source>
        <dbReference type="SAM" id="SignalP"/>
    </source>
</evidence>
<dbReference type="InterPro" id="IPR013083">
    <property type="entry name" value="Znf_RING/FYVE/PHD"/>
</dbReference>
<comment type="subcellular location">
    <subcellularLocation>
        <location evidence="2">Membrane</location>
        <topology evidence="2">Multi-pass membrane protein</topology>
    </subcellularLocation>
</comment>
<evidence type="ECO:0000256" key="14">
    <source>
        <dbReference type="SAM" id="Phobius"/>
    </source>
</evidence>
<dbReference type="EMBL" id="MU001631">
    <property type="protein sequence ID" value="KAF2487907.1"/>
    <property type="molecule type" value="Genomic_DNA"/>
</dbReference>
<evidence type="ECO:0000256" key="5">
    <source>
        <dbReference type="ARBA" id="ARBA00022692"/>
    </source>
</evidence>
<evidence type="ECO:0000256" key="9">
    <source>
        <dbReference type="ARBA" id="ARBA00022833"/>
    </source>
</evidence>
<feature type="chain" id="PRO_5025481501" description="RING-type E3 ubiquitin transferase" evidence="15">
    <location>
        <begin position="21"/>
        <end position="510"/>
    </location>
</feature>
<keyword evidence="4" id="KW-0808">Transferase</keyword>
<dbReference type="AlphaFoldDB" id="A0A6A6Q949"/>
<keyword evidence="7 12" id="KW-0863">Zinc-finger</keyword>
<organism evidence="17 18">
    <name type="scientific">Neohortaea acidophila</name>
    <dbReference type="NCBI Taxonomy" id="245834"/>
    <lineage>
        <taxon>Eukaryota</taxon>
        <taxon>Fungi</taxon>
        <taxon>Dikarya</taxon>
        <taxon>Ascomycota</taxon>
        <taxon>Pezizomycotina</taxon>
        <taxon>Dothideomycetes</taxon>
        <taxon>Dothideomycetidae</taxon>
        <taxon>Mycosphaerellales</taxon>
        <taxon>Teratosphaeriaceae</taxon>
        <taxon>Neohortaea</taxon>
    </lineage>
</organism>
<keyword evidence="6" id="KW-0479">Metal-binding</keyword>
<dbReference type="RefSeq" id="XP_033594476.1">
    <property type="nucleotide sequence ID" value="XM_033738020.1"/>
</dbReference>
<dbReference type="Proteomes" id="UP000799767">
    <property type="component" value="Unassembled WGS sequence"/>
</dbReference>
<evidence type="ECO:0000256" key="3">
    <source>
        <dbReference type="ARBA" id="ARBA00012483"/>
    </source>
</evidence>
<evidence type="ECO:0000313" key="17">
    <source>
        <dbReference type="EMBL" id="KAF2487907.1"/>
    </source>
</evidence>
<keyword evidence="11 14" id="KW-0472">Membrane</keyword>
<dbReference type="Pfam" id="PF13639">
    <property type="entry name" value="zf-RING_2"/>
    <property type="match status" value="1"/>
</dbReference>
<protein>
    <recommendedName>
        <fullName evidence="3">RING-type E3 ubiquitin transferase</fullName>
        <ecNumber evidence="3">2.3.2.27</ecNumber>
    </recommendedName>
</protein>
<name>A0A6A6Q949_9PEZI</name>
<keyword evidence="15" id="KW-0732">Signal</keyword>
<evidence type="ECO:0000256" key="7">
    <source>
        <dbReference type="ARBA" id="ARBA00022771"/>
    </source>
</evidence>
<evidence type="ECO:0000313" key="18">
    <source>
        <dbReference type="Proteomes" id="UP000799767"/>
    </source>
</evidence>
<feature type="transmembrane region" description="Helical" evidence="14">
    <location>
        <begin position="203"/>
        <end position="225"/>
    </location>
</feature>
<dbReference type="EC" id="2.3.2.27" evidence="3"/>
<proteinExistence type="predicted"/>
<keyword evidence="10 14" id="KW-1133">Transmembrane helix</keyword>
<dbReference type="GO" id="GO:0016567">
    <property type="term" value="P:protein ubiquitination"/>
    <property type="evidence" value="ECO:0007669"/>
    <property type="project" value="TreeGrafter"/>
</dbReference>
<evidence type="ECO:0000256" key="12">
    <source>
        <dbReference type="PROSITE-ProRule" id="PRU00175"/>
    </source>
</evidence>
<dbReference type="SUPFAM" id="SSF57850">
    <property type="entry name" value="RING/U-box"/>
    <property type="match status" value="1"/>
</dbReference>
<feature type="domain" description="RING-type" evidence="16">
    <location>
        <begin position="334"/>
        <end position="376"/>
    </location>
</feature>
<dbReference type="PROSITE" id="PS50089">
    <property type="entry name" value="ZF_RING_2"/>
    <property type="match status" value="1"/>
</dbReference>
<dbReference type="InterPro" id="IPR001841">
    <property type="entry name" value="Znf_RING"/>
</dbReference>
<keyword evidence="18" id="KW-1185">Reference proteome</keyword>
<evidence type="ECO:0000256" key="13">
    <source>
        <dbReference type="SAM" id="MobiDB-lite"/>
    </source>
</evidence>
<evidence type="ECO:0000259" key="16">
    <source>
        <dbReference type="PROSITE" id="PS50089"/>
    </source>
</evidence>
<dbReference type="GO" id="GO:0008270">
    <property type="term" value="F:zinc ion binding"/>
    <property type="evidence" value="ECO:0007669"/>
    <property type="project" value="UniProtKB-KW"/>
</dbReference>
<keyword evidence="9" id="KW-0862">Zinc</keyword>
<evidence type="ECO:0000256" key="1">
    <source>
        <dbReference type="ARBA" id="ARBA00000900"/>
    </source>
</evidence>
<evidence type="ECO:0000256" key="11">
    <source>
        <dbReference type="ARBA" id="ARBA00023136"/>
    </source>
</evidence>
<accession>A0A6A6Q949</accession>
<dbReference type="SMART" id="SM00184">
    <property type="entry name" value="RING"/>
    <property type="match status" value="1"/>
</dbReference>
<dbReference type="PANTHER" id="PTHR45977">
    <property type="entry name" value="TARGET OF ERK KINASE MPK-1"/>
    <property type="match status" value="1"/>
</dbReference>